<evidence type="ECO:0000313" key="2">
    <source>
        <dbReference type="EMBL" id="SFV75276.1"/>
    </source>
</evidence>
<feature type="transmembrane region" description="Helical" evidence="1">
    <location>
        <begin position="1438"/>
        <end position="1458"/>
    </location>
</feature>
<keyword evidence="1" id="KW-0812">Transmembrane</keyword>
<keyword evidence="1" id="KW-1133">Transmembrane helix</keyword>
<dbReference type="InterPro" id="IPR015943">
    <property type="entry name" value="WD40/YVTN_repeat-like_dom_sf"/>
</dbReference>
<protein>
    <recommendedName>
        <fullName evidence="3">Peptidase C-terminal archaeal/bacterial domain-containing protein</fullName>
    </recommendedName>
</protein>
<dbReference type="Gene3D" id="2.60.120.380">
    <property type="match status" value="7"/>
</dbReference>
<sequence>MNKIKKFITFCFLALLTTSIFADQGVLKNITKDTTFANITTPTTDIFLKGNLYSVADTSYKSYDTNGTLLVDVDMNETLYGIVSDGEYVYIATQSGFIVALDDGSNIIKIRDNAYNVIALSDDKNYLYLGSKYSFAIFDIRDKTAISKVAEFDMEDVFAIVSNGDYIYVSDTNGLNVVDFSKKEIPEMASKIDGTFYSLSLENDTLYTLDTNGLTIFDVTNKAVPIQKGNGIAIPNITSDAKIYAESSLVYLSNGGFLSVYDTTDKLAIYEITNLGVIPSQKSIVYDEVIYTASTNGIAKYLAPSDFKDTLDEPDNSDFFKEDIIKGITGVLSSGIFDVDILKITIPSGRFVATLSGMSDLNVTMFDATKTEVFHQVTDDTTKELKIDVELVSGSYYLMIASNNNRGGEYKLQADFLNDDWPDVKTSAPLLNFGDTIDGNILGISDNDYFRVDLFSSGNLIVKTDNGDVVSFEVLNGYNDDIIYGDDTDYKIGKKFYIPKGGIYFLRAVVANGDVVNKDYTFRVDFQKDKYSKIGDDADLSFKMIQRDINNSSAFDGVKVQGDYVYLIANNIISKRKKDDLNTILYSYDNKEIIQDISIIGDYVYMVSNTKVTILNRALNKIGEYNNGSGYQKVKVNGDTLYVLTQNSIILFDITTRNNITLLTSQNIGTTLYDFDIKGMIDKDAKTKPNDKMDTYIYVATQNGLYIYSVIKNPTLTINQIQIYKENQTFHTITIANPYAYVMEGNTFKILYIKKPLSTPKLKGVVPNSGNVKEIVINQGYAYLVKYNEDLEVIDINNQTQPTPITLYKTYLKLQSLAVDDGIAYAIDEDKTLTLYDVSRDYADIKANAMIVAYDKNISGQISKNRVDDKDLFYINMKKNSDLSFDIESQLALRVDFFLFNDDATPLFSQDIEVGKNHFQIHLPLGEYYFRIASKVMGDFGFYQMKVKKVEDDYPDSFEDAQLISFDTDINGTLDIDDRDIFKINIEDRARVDIIAKSSLDLDMQLFYDDATTLVQTDNNNTIKTILNPGTYFLKIADTNQTGSYSFKATYTPTGQPALASGVDEILNFDAKYIVYGLRYIYVIQNDDSLSSYNHMLHKLQTSKIDDNLNIQQTTTSRVFFYDNKIFLNGGYIVVDMTSGADLPTKYINNHRSFTLSSTTLLDIKHNTVYEYADGKIFLFSYNDFFATDIKNYVSVNVGEIDDTKIKGVVSNDEFIFVAIDDTIFQFLAKTGKEVGSFEVEGEVKKLYLDDNALYFIDDSKFFKTYRDNKIVNLTTLADVPNDFYIKENQVFITMQAYGIIIYNLKTHTVKKLEHIGKNIDKPFSYDGSTLNYTAQNQLKVFFLDKAFVDGSTTSTSDVIDAKKLTEGEGCFIATAAYGSYFQKNVKILRDFRDNYLLTNSFGREFVKLYYTYSPAIAKEIAHSEIEKGLVRFALTPIVYMIKYPFVFLFFFISFFFLRKIKKQKMMFFLSVIGLSFFMSGCNTGDGLKEVKNPPIIRNFIANIDTNLSHIPGIKVGQVKIKSSGGAEILSFRLEDGRGYLDFSIDKDGVIFTTKNTQLDCKTMPYYRFDIVATNIYGDSNKAKGLIQVNCMDEPVLQDKVLYINRFGKILNENHLIFQRTSLNALNLSEIQQIAVVLMPKLPLSLNVSRAGLIDISINETTNPLPKGDFLALVQPKNKYGKVGPKSKIVLKVVDDGEYNPANLIVADENEPDTIKEITYTTFTPVNNFVYAKIDNQNDVDYFRVDLEYVSDMNITLHNYNPKQILDFSLLNEKGENILTEEFNGTKEIHLMNMPSGRYYTKFSSNKIGNYDVTLSYQDRKNLDISSLNTAKQLNATQIDGVFEPYEDSISQYGMRKLYYFSLVHNDSNVSIMLQGSLDGYIRLYKDEKLIAQTSQNQLLHMLDEGSYEIEITGQHYETKGSYVLNVYTNKEDINDDNNLTLGQTYHTSTTLLEGNSKVYKFSLGEVSKLYFEYLSNPNIDMALFNDKFEKIENIDKNGSYLLEPRAYYIGVQNKDGVPNTLSFDITLDTLDMIDVNDEQNLSKNVTYQYNQELNNSADVYKFSLATNTQMSISLDDINMNAKLYNSEYYLLDTTRNGKMISTLDAGTYYLLTDYYEDKNYSSEFVAGVIPINNMNALDYNTTYSLDGYVKSDKEVTYSFIVDETSHININTNGSDVTYQVYKGKQELGENSGGYFLDEGNYTLVIRGNGYDVYGYEDTFDYNIDVKRTMIYKINNLNPLEMNQTYHEATSQEENDAITYSFLLSQSAKLYITSSNYMELYDANFTLLTQTNNSHIFSLVKDTPYYLMTQDTYVDFDLMIQDIDAIAINNENNLSENQEYRYESNLTATQSDVYSFAIDTNSDIEIKAVGDVVDTEAKVYDEEFIQIAQDKGSGSNLNFKINLTQLSAGKYYVLVNLENEYEGNYTFVVQDGSLNINDFNPLDENTTYSKSGFLEAGEAIRYKFQINQPLFITFQSRSGMDTIGTLYDSSFNEITYDDDGGENGNFKFTRYLEDGVYYIEIKGYSDDIYGDYILDVITAQ</sequence>
<feature type="transmembrane region" description="Helical" evidence="1">
    <location>
        <begin position="1465"/>
        <end position="1481"/>
    </location>
</feature>
<accession>A0A1W1D4C7</accession>
<dbReference type="InterPro" id="IPR049886">
    <property type="entry name" value="CFI_box_CTERM_dom"/>
</dbReference>
<dbReference type="InterPro" id="IPR011047">
    <property type="entry name" value="Quinoprotein_ADH-like_sf"/>
</dbReference>
<evidence type="ECO:0008006" key="3">
    <source>
        <dbReference type="Google" id="ProtNLM"/>
    </source>
</evidence>
<dbReference type="Gene3D" id="2.130.10.10">
    <property type="entry name" value="YVTN repeat-like/Quinoprotein amine dehydrogenase"/>
    <property type="match status" value="1"/>
</dbReference>
<dbReference type="InterPro" id="IPR013211">
    <property type="entry name" value="LVIVD"/>
</dbReference>
<gene>
    <name evidence="2" type="ORF">MNB_SM-3-4</name>
</gene>
<dbReference type="SUPFAM" id="SSF50998">
    <property type="entry name" value="Quinoprotein alcohol dehydrogenase-like"/>
    <property type="match status" value="1"/>
</dbReference>
<dbReference type="SUPFAM" id="SSF75011">
    <property type="entry name" value="3-carboxy-cis,cis-mucoante lactonizing enzyme"/>
    <property type="match status" value="1"/>
</dbReference>
<dbReference type="Pfam" id="PF08309">
    <property type="entry name" value="LVIVD"/>
    <property type="match status" value="3"/>
</dbReference>
<dbReference type="CDD" id="cd11304">
    <property type="entry name" value="Cadherin_repeat"/>
    <property type="match status" value="1"/>
</dbReference>
<dbReference type="SUPFAM" id="SSF89260">
    <property type="entry name" value="Collagen-binding domain"/>
    <property type="match status" value="1"/>
</dbReference>
<organism evidence="2">
    <name type="scientific">hydrothermal vent metagenome</name>
    <dbReference type="NCBI Taxonomy" id="652676"/>
    <lineage>
        <taxon>unclassified sequences</taxon>
        <taxon>metagenomes</taxon>
        <taxon>ecological metagenomes</taxon>
    </lineage>
</organism>
<proteinExistence type="predicted"/>
<keyword evidence="1" id="KW-0472">Membrane</keyword>
<dbReference type="NCBIfam" id="NF041770">
    <property type="entry name" value="CFI_box_CTERM"/>
    <property type="match status" value="1"/>
</dbReference>
<reference evidence="2" key="1">
    <citation type="submission" date="2016-10" db="EMBL/GenBank/DDBJ databases">
        <authorList>
            <person name="de Groot N.N."/>
        </authorList>
    </citation>
    <scope>NUCLEOTIDE SEQUENCE</scope>
</reference>
<dbReference type="EMBL" id="FPHP01000027">
    <property type="protein sequence ID" value="SFV75276.1"/>
    <property type="molecule type" value="Genomic_DNA"/>
</dbReference>
<evidence type="ECO:0000256" key="1">
    <source>
        <dbReference type="SAM" id="Phobius"/>
    </source>
</evidence>
<name>A0A1W1D4C7_9ZZZZ</name>